<proteinExistence type="predicted"/>
<dbReference type="RefSeq" id="WP_123208998.1">
    <property type="nucleotide sequence ID" value="NZ_JBHTHO010000020.1"/>
</dbReference>
<feature type="transmembrane region" description="Helical" evidence="2">
    <location>
        <begin position="70"/>
        <end position="88"/>
    </location>
</feature>
<feature type="transmembrane region" description="Helical" evidence="2">
    <location>
        <begin position="267"/>
        <end position="295"/>
    </location>
</feature>
<evidence type="ECO:0000313" key="4">
    <source>
        <dbReference type="Proteomes" id="UP000269591"/>
    </source>
</evidence>
<evidence type="ECO:0000256" key="2">
    <source>
        <dbReference type="SAM" id="Phobius"/>
    </source>
</evidence>
<dbReference type="Proteomes" id="UP000269591">
    <property type="component" value="Unassembled WGS sequence"/>
</dbReference>
<comment type="caution">
    <text evidence="3">The sequence shown here is derived from an EMBL/GenBank/DDBJ whole genome shotgun (WGS) entry which is preliminary data.</text>
</comment>
<feature type="transmembrane region" description="Helical" evidence="2">
    <location>
        <begin position="196"/>
        <end position="219"/>
    </location>
</feature>
<feature type="region of interest" description="Disordered" evidence="1">
    <location>
        <begin position="1"/>
        <end position="23"/>
    </location>
</feature>
<keyword evidence="4" id="KW-1185">Reference proteome</keyword>
<keyword evidence="2" id="KW-0812">Transmembrane</keyword>
<keyword evidence="2" id="KW-0472">Membrane</keyword>
<sequence>MESKENIAKHEAAEHAPEPSRSKPTPLFVSYAVQLVVRFALLCAAVYLFVTDREALSPSRTFGLPGGFNFIDLVSIALAADFLTKFFVRAPISSGSLKQYRMYHIPTAITFKGGREGLQAQFQYIADLGKRLAEEGRTALSETLAALAERGGSIVSFARRLLNNVDFLNVFSFDEKDLAVDKSLRAVLYRDRTREIVPVIVFWIALNVIGAVTLHHFGVLNERTAILWSLIYFVFDMICVVFWCPLQLFLMRNRCCTTCQIFNWDAIMVATPLVFVGGWFGWLLIAMALVILVRWELAAIRHPERFDERTNARLTCAQCEDKLCYLRKPLAAKVPRADLRELLAADEDRER</sequence>
<feature type="transmembrane region" description="Helical" evidence="2">
    <location>
        <begin position="225"/>
        <end position="246"/>
    </location>
</feature>
<evidence type="ECO:0000313" key="3">
    <source>
        <dbReference type="EMBL" id="RNL39497.1"/>
    </source>
</evidence>
<protein>
    <submittedName>
        <fullName evidence="3">Uncharacterized protein</fullName>
    </submittedName>
</protein>
<gene>
    <name evidence="3" type="ORF">DMP06_06835</name>
</gene>
<evidence type="ECO:0000256" key="1">
    <source>
        <dbReference type="SAM" id="MobiDB-lite"/>
    </source>
</evidence>
<accession>A0A3N0AX96</accession>
<dbReference type="OrthoDB" id="1650312at2"/>
<organism evidence="3 4">
    <name type="scientific">Slackia equolifaciens</name>
    <dbReference type="NCBI Taxonomy" id="498718"/>
    <lineage>
        <taxon>Bacteria</taxon>
        <taxon>Bacillati</taxon>
        <taxon>Actinomycetota</taxon>
        <taxon>Coriobacteriia</taxon>
        <taxon>Eggerthellales</taxon>
        <taxon>Eggerthellaceae</taxon>
        <taxon>Slackia</taxon>
    </lineage>
</organism>
<keyword evidence="2" id="KW-1133">Transmembrane helix</keyword>
<feature type="transmembrane region" description="Helical" evidence="2">
    <location>
        <begin position="28"/>
        <end position="50"/>
    </location>
</feature>
<name>A0A3N0AX96_9ACTN</name>
<dbReference type="EMBL" id="QIBX01000011">
    <property type="protein sequence ID" value="RNL39497.1"/>
    <property type="molecule type" value="Genomic_DNA"/>
</dbReference>
<feature type="compositionally biased region" description="Basic and acidic residues" evidence="1">
    <location>
        <begin position="1"/>
        <end position="21"/>
    </location>
</feature>
<dbReference type="AlphaFoldDB" id="A0A3N0AX96"/>
<reference evidence="4" key="1">
    <citation type="submission" date="2018-05" db="EMBL/GenBank/DDBJ databases">
        <title>Genome Sequencing of selected type strains of the family Eggerthellaceae.</title>
        <authorList>
            <person name="Danylec N."/>
            <person name="Stoll D.A."/>
            <person name="Doetsch A."/>
            <person name="Huch M."/>
        </authorList>
    </citation>
    <scope>NUCLEOTIDE SEQUENCE [LARGE SCALE GENOMIC DNA]</scope>
    <source>
        <strain evidence="4">DSM 24851</strain>
    </source>
</reference>